<protein>
    <submittedName>
        <fullName evidence="1">Uncharacterized protein</fullName>
    </submittedName>
</protein>
<organism evidence="1 2">
    <name type="scientific">Miscanthus lutarioriparius</name>
    <dbReference type="NCBI Taxonomy" id="422564"/>
    <lineage>
        <taxon>Eukaryota</taxon>
        <taxon>Viridiplantae</taxon>
        <taxon>Streptophyta</taxon>
        <taxon>Embryophyta</taxon>
        <taxon>Tracheophyta</taxon>
        <taxon>Spermatophyta</taxon>
        <taxon>Magnoliopsida</taxon>
        <taxon>Liliopsida</taxon>
        <taxon>Poales</taxon>
        <taxon>Poaceae</taxon>
        <taxon>PACMAD clade</taxon>
        <taxon>Panicoideae</taxon>
        <taxon>Andropogonodae</taxon>
        <taxon>Andropogoneae</taxon>
        <taxon>Saccharinae</taxon>
        <taxon>Miscanthus</taxon>
    </lineage>
</organism>
<accession>A0A811RXW6</accession>
<proteinExistence type="predicted"/>
<name>A0A811RXW6_9POAL</name>
<dbReference type="EMBL" id="CAJGYO010000017">
    <property type="protein sequence ID" value="CAD6333456.1"/>
    <property type="molecule type" value="Genomic_DNA"/>
</dbReference>
<keyword evidence="2" id="KW-1185">Reference proteome</keyword>
<evidence type="ECO:0000313" key="2">
    <source>
        <dbReference type="Proteomes" id="UP000604825"/>
    </source>
</evidence>
<sequence>MLQTWVILCPQEIEETGVLAAAEETERHWYKSDKNMWMSKVRDKWDTLMFQQAHNWENQDLPEEVMMKLSGIPMDGAERSERSWAL</sequence>
<evidence type="ECO:0000313" key="1">
    <source>
        <dbReference type="EMBL" id="CAD6333456.1"/>
    </source>
</evidence>
<dbReference type="AlphaFoldDB" id="A0A811RXW6"/>
<reference evidence="1" key="1">
    <citation type="submission" date="2020-10" db="EMBL/GenBank/DDBJ databases">
        <authorList>
            <person name="Han B."/>
            <person name="Lu T."/>
            <person name="Zhao Q."/>
            <person name="Huang X."/>
            <person name="Zhao Y."/>
        </authorList>
    </citation>
    <scope>NUCLEOTIDE SEQUENCE</scope>
</reference>
<dbReference type="Proteomes" id="UP000604825">
    <property type="component" value="Unassembled WGS sequence"/>
</dbReference>
<gene>
    <name evidence="1" type="ORF">NCGR_LOCUS57554</name>
</gene>
<comment type="caution">
    <text evidence="1">The sequence shown here is derived from an EMBL/GenBank/DDBJ whole genome shotgun (WGS) entry which is preliminary data.</text>
</comment>